<feature type="region of interest" description="Disordered" evidence="1">
    <location>
        <begin position="31"/>
        <end position="57"/>
    </location>
</feature>
<reference evidence="3 4" key="1">
    <citation type="submission" date="2019-09" db="EMBL/GenBank/DDBJ databases">
        <authorList>
            <person name="Ou C."/>
        </authorList>
    </citation>
    <scope>NUCLEOTIDE SEQUENCE [LARGE SCALE GENOMIC DNA]</scope>
    <source>
        <strain evidence="3">S2</strain>
        <tissue evidence="3">Leaf</tissue>
    </source>
</reference>
<protein>
    <submittedName>
        <fullName evidence="3">Uncharacterized protein</fullName>
    </submittedName>
</protein>
<dbReference type="EMBL" id="SMOL01000695">
    <property type="protein sequence ID" value="KAB2603730.1"/>
    <property type="molecule type" value="Genomic_DNA"/>
</dbReference>
<gene>
    <name evidence="2" type="ORF">D8674_003694</name>
    <name evidence="3" type="ORF">D8674_004735</name>
</gene>
<reference evidence="3 4" key="3">
    <citation type="submission" date="2019-11" db="EMBL/GenBank/DDBJ databases">
        <title>A de novo genome assembly of a pear dwarfing rootstock.</title>
        <authorList>
            <person name="Wang F."/>
            <person name="Wang J."/>
            <person name="Li S."/>
            <person name="Zhang Y."/>
            <person name="Fang M."/>
            <person name="Ma L."/>
            <person name="Zhao Y."/>
            <person name="Jiang S."/>
        </authorList>
    </citation>
    <scope>NUCLEOTIDE SEQUENCE [LARGE SCALE GENOMIC DNA]</scope>
    <source>
        <strain evidence="3">S2</strain>
        <tissue evidence="3">Leaf</tissue>
    </source>
</reference>
<dbReference type="Proteomes" id="UP000327157">
    <property type="component" value="Chromosome 10"/>
</dbReference>
<dbReference type="AlphaFoldDB" id="A0A5N5FQS8"/>
<comment type="caution">
    <text evidence="3">The sequence shown here is derived from an EMBL/GenBank/DDBJ whole genome shotgun (WGS) entry which is preliminary data.</text>
</comment>
<reference evidence="4" key="2">
    <citation type="submission" date="2019-10" db="EMBL/GenBank/DDBJ databases">
        <title>A de novo genome assembly of a pear dwarfing rootstock.</title>
        <authorList>
            <person name="Wang F."/>
            <person name="Wang J."/>
            <person name="Li S."/>
            <person name="Zhang Y."/>
            <person name="Fang M."/>
            <person name="Ma L."/>
            <person name="Zhao Y."/>
            <person name="Jiang S."/>
        </authorList>
    </citation>
    <scope>NUCLEOTIDE SEQUENCE [LARGE SCALE GENOMIC DNA]</scope>
    <source>
        <strain evidence="2">S2</strain>
        <tissue evidence="2">Leaf</tissue>
    </source>
</reference>
<evidence type="ECO:0000313" key="2">
    <source>
        <dbReference type="EMBL" id="KAB2602689.1"/>
    </source>
</evidence>
<sequence length="143" mass="15500">MGTTGVLPVTPLGPTVSMAPALSTSSVMHPVLSTQRTHQQPQSSEKVQQSGKASSPTIMEKGHTVLEEVASQLPVETPIKEVFPSEDAGFQIMMDTLDRTFGRQPGNVEMLTFEVVDLKELIAAQQSQNAAQNNLMNQIRRAL</sequence>
<evidence type="ECO:0000256" key="1">
    <source>
        <dbReference type="SAM" id="MobiDB-lite"/>
    </source>
</evidence>
<dbReference type="EMBL" id="SMOL01000695">
    <property type="protein sequence ID" value="KAB2602689.1"/>
    <property type="molecule type" value="Genomic_DNA"/>
</dbReference>
<evidence type="ECO:0000313" key="3">
    <source>
        <dbReference type="EMBL" id="KAB2603730.1"/>
    </source>
</evidence>
<organism evidence="3 4">
    <name type="scientific">Pyrus ussuriensis x Pyrus communis</name>
    <dbReference type="NCBI Taxonomy" id="2448454"/>
    <lineage>
        <taxon>Eukaryota</taxon>
        <taxon>Viridiplantae</taxon>
        <taxon>Streptophyta</taxon>
        <taxon>Embryophyta</taxon>
        <taxon>Tracheophyta</taxon>
        <taxon>Spermatophyta</taxon>
        <taxon>Magnoliopsida</taxon>
        <taxon>eudicotyledons</taxon>
        <taxon>Gunneridae</taxon>
        <taxon>Pentapetalae</taxon>
        <taxon>rosids</taxon>
        <taxon>fabids</taxon>
        <taxon>Rosales</taxon>
        <taxon>Rosaceae</taxon>
        <taxon>Amygdaloideae</taxon>
        <taxon>Maleae</taxon>
        <taxon>Pyrus</taxon>
    </lineage>
</organism>
<accession>A0A5N5FQS8</accession>
<keyword evidence="4" id="KW-1185">Reference proteome</keyword>
<name>A0A5N5FQS8_9ROSA</name>
<evidence type="ECO:0000313" key="4">
    <source>
        <dbReference type="Proteomes" id="UP000327157"/>
    </source>
</evidence>
<proteinExistence type="predicted"/>